<comment type="cofactor">
    <cofactor evidence="1">
        <name>pyridoxal 5'-phosphate</name>
        <dbReference type="ChEBI" id="CHEBI:597326"/>
    </cofactor>
</comment>
<evidence type="ECO:0000313" key="5">
    <source>
        <dbReference type="EMBL" id="KAB4154667.1"/>
    </source>
</evidence>
<dbReference type="Gene3D" id="3.90.1150.10">
    <property type="entry name" value="Aspartate Aminotransferase, domain 1"/>
    <property type="match status" value="1"/>
</dbReference>
<evidence type="ECO:0000256" key="1">
    <source>
        <dbReference type="ARBA" id="ARBA00001933"/>
    </source>
</evidence>
<evidence type="ECO:0000256" key="4">
    <source>
        <dbReference type="ARBA" id="ARBA00022898"/>
    </source>
</evidence>
<evidence type="ECO:0000313" key="6">
    <source>
        <dbReference type="Proteomes" id="UP000433928"/>
    </source>
</evidence>
<keyword evidence="4" id="KW-0663">Pyridoxal phosphate</keyword>
<evidence type="ECO:0000256" key="3">
    <source>
        <dbReference type="ARBA" id="ARBA00022679"/>
    </source>
</evidence>
<dbReference type="PANTHER" id="PTHR43144">
    <property type="entry name" value="AMINOTRANSFERASE"/>
    <property type="match status" value="1"/>
</dbReference>
<dbReference type="InterPro" id="IPR019942">
    <property type="entry name" value="DapL/ALD1"/>
</dbReference>
<name>A0A6I0KF67_BACUN</name>
<dbReference type="AlphaFoldDB" id="A0A6I0KF67"/>
<keyword evidence="2 5" id="KW-0032">Aminotransferase</keyword>
<dbReference type="EMBL" id="WCUG01000350">
    <property type="protein sequence ID" value="KAB4154667.1"/>
    <property type="molecule type" value="Genomic_DNA"/>
</dbReference>
<sequence length="83" mass="9151">MKEGLEAAGLKVYGGVNAPYIWLKAPNGIGSWRFFEQMLYEANVVGTPGVGFGPSGEGYIRLTAFGNHEDCVEAMRRIRKWLA</sequence>
<reference evidence="5 6" key="1">
    <citation type="journal article" date="2019" name="Nat. Med.">
        <title>A library of human gut bacterial isolates paired with longitudinal multiomics data enables mechanistic microbiome research.</title>
        <authorList>
            <person name="Poyet M."/>
            <person name="Groussin M."/>
            <person name="Gibbons S.M."/>
            <person name="Avila-Pacheco J."/>
            <person name="Jiang X."/>
            <person name="Kearney S.M."/>
            <person name="Perrotta A.R."/>
            <person name="Berdy B."/>
            <person name="Zhao S."/>
            <person name="Lieberman T.D."/>
            <person name="Swanson P.K."/>
            <person name="Smith M."/>
            <person name="Roesemann S."/>
            <person name="Alexander J.E."/>
            <person name="Rich S.A."/>
            <person name="Livny J."/>
            <person name="Vlamakis H."/>
            <person name="Clish C."/>
            <person name="Bullock K."/>
            <person name="Deik A."/>
            <person name="Scott J."/>
            <person name="Pierce K.A."/>
            <person name="Xavier R.J."/>
            <person name="Alm E.J."/>
        </authorList>
    </citation>
    <scope>NUCLEOTIDE SEQUENCE [LARGE SCALE GENOMIC DNA]</scope>
    <source>
        <strain evidence="5 6">BIOML-A27</strain>
    </source>
</reference>
<accession>A0A6I0KF67</accession>
<dbReference type="SUPFAM" id="SSF53383">
    <property type="entry name" value="PLP-dependent transferases"/>
    <property type="match status" value="1"/>
</dbReference>
<dbReference type="GO" id="GO:0008483">
    <property type="term" value="F:transaminase activity"/>
    <property type="evidence" value="ECO:0007669"/>
    <property type="project" value="UniProtKB-KW"/>
</dbReference>
<feature type="non-terminal residue" evidence="5">
    <location>
        <position position="1"/>
    </location>
</feature>
<proteinExistence type="predicted"/>
<organism evidence="5 6">
    <name type="scientific">Bacteroides uniformis</name>
    <dbReference type="NCBI Taxonomy" id="820"/>
    <lineage>
        <taxon>Bacteria</taxon>
        <taxon>Pseudomonadati</taxon>
        <taxon>Bacteroidota</taxon>
        <taxon>Bacteroidia</taxon>
        <taxon>Bacteroidales</taxon>
        <taxon>Bacteroidaceae</taxon>
        <taxon>Bacteroides</taxon>
    </lineage>
</organism>
<dbReference type="InterPro" id="IPR015424">
    <property type="entry name" value="PyrdxlP-dep_Trfase"/>
</dbReference>
<keyword evidence="3 5" id="KW-0808">Transferase</keyword>
<dbReference type="InterPro" id="IPR015422">
    <property type="entry name" value="PyrdxlP-dep_Trfase_small"/>
</dbReference>
<dbReference type="Proteomes" id="UP000433928">
    <property type="component" value="Unassembled WGS sequence"/>
</dbReference>
<gene>
    <name evidence="5" type="ORF">GAQ59_24970</name>
</gene>
<protein>
    <submittedName>
        <fullName evidence="5">LL-diaminopimelate aminotransferase</fullName>
    </submittedName>
</protein>
<evidence type="ECO:0000256" key="2">
    <source>
        <dbReference type="ARBA" id="ARBA00022576"/>
    </source>
</evidence>
<comment type="caution">
    <text evidence="5">The sequence shown here is derived from an EMBL/GenBank/DDBJ whole genome shotgun (WGS) entry which is preliminary data.</text>
</comment>